<sequence>MAEKILKGDKSLETAKEYLGLENADKRGDALVAKFSKDPGSMTAAERTELASYLRVYASEMQAQYGEAVTKELIAGMLSGQDYLKSAPQTEAQRKAQSIMNTWGYHKSNASIGDPVMLFGSNVLGLTIKESMAANAAIGTVVNAGSQLSGQDPFSYVDAVMAGVTAALGTGKSWQVSAAISMGGAAVGGAFKGEDPTNAIIGAGVGAVIGDKAGKVVTNQLKPVLKDGSSELIGTVTGSTVGEVTGGNTQKMLDALESKK</sequence>
<name>A0A5B8HV05_9GAMM</name>
<evidence type="ECO:0000313" key="1">
    <source>
        <dbReference type="EMBL" id="QDX31976.1"/>
    </source>
</evidence>
<dbReference type="Proteomes" id="UP000320591">
    <property type="component" value="Chromosome"/>
</dbReference>
<proteinExistence type="predicted"/>
<accession>A0A5B8HV05</accession>
<reference evidence="1 2" key="1">
    <citation type="journal article" date="2019" name="Environ. Microbiol.">
        <title>The phytopathogenic nature of Dickeya aquatica 174/2 and the dynamic early evolution of Dickeya pathogenicity.</title>
        <authorList>
            <person name="Duprey A."/>
            <person name="Taib N."/>
            <person name="Leonard S."/>
            <person name="Garin T."/>
            <person name="Flandrois J.P."/>
            <person name="Nasser W."/>
            <person name="Brochier-Armanet C."/>
            <person name="Reverchon S."/>
        </authorList>
    </citation>
    <scope>NUCLEOTIDE SEQUENCE [LARGE SCALE GENOMIC DNA]</scope>
    <source>
        <strain evidence="1 2">NCPPB 569</strain>
    </source>
</reference>
<dbReference type="KEGG" id="dic:Dpoa569_0001797"/>
<gene>
    <name evidence="1" type="ORF">Dpoa569_0001797</name>
</gene>
<dbReference type="STRING" id="568768.GCA_000406125_03943"/>
<keyword evidence="2" id="KW-1185">Reference proteome</keyword>
<dbReference type="EMBL" id="CP042220">
    <property type="protein sequence ID" value="QDX31976.1"/>
    <property type="molecule type" value="Genomic_DNA"/>
</dbReference>
<dbReference type="OrthoDB" id="2664633at2"/>
<evidence type="ECO:0008006" key="3">
    <source>
        <dbReference type="Google" id="ProtNLM"/>
    </source>
</evidence>
<organism evidence="1 2">
    <name type="scientific">Dickeya poaceiphila</name>
    <dbReference type="NCBI Taxonomy" id="568768"/>
    <lineage>
        <taxon>Bacteria</taxon>
        <taxon>Pseudomonadati</taxon>
        <taxon>Pseudomonadota</taxon>
        <taxon>Gammaproteobacteria</taxon>
        <taxon>Enterobacterales</taxon>
        <taxon>Pectobacteriaceae</taxon>
        <taxon>Dickeya</taxon>
    </lineage>
</organism>
<evidence type="ECO:0000313" key="2">
    <source>
        <dbReference type="Proteomes" id="UP000320591"/>
    </source>
</evidence>
<dbReference type="AlphaFoldDB" id="A0A5B8HV05"/>
<protein>
    <recommendedName>
        <fullName evidence="3">Adhesin</fullName>
    </recommendedName>
</protein>